<feature type="transmembrane region" description="Helical" evidence="1">
    <location>
        <begin position="12"/>
        <end position="34"/>
    </location>
</feature>
<reference evidence="2" key="1">
    <citation type="submission" date="2020-05" db="EMBL/GenBank/DDBJ databases">
        <title>High-Quality Genomes of Partial-Nitritation/Anammox System by Hierarchical Clustering Based Hybrid Assembly.</title>
        <authorList>
            <person name="Liu L."/>
            <person name="Wang Y."/>
            <person name="Che Y."/>
            <person name="Chen Y."/>
            <person name="Xia Y."/>
            <person name="Luo R."/>
            <person name="Cheng S.H."/>
            <person name="Zheng C."/>
            <person name="Zhang T."/>
        </authorList>
    </citation>
    <scope>NUCLEOTIDE SEQUENCE</scope>
    <source>
        <strain evidence="2">H1_PAT1</strain>
    </source>
</reference>
<dbReference type="Proteomes" id="UP000710385">
    <property type="component" value="Unassembled WGS sequence"/>
</dbReference>
<dbReference type="Pfam" id="PF07963">
    <property type="entry name" value="N_methyl"/>
    <property type="match status" value="1"/>
</dbReference>
<accession>A0A928Y6H4</accession>
<organism evidence="2 3">
    <name type="scientific">candidate division WWE3 bacterium</name>
    <dbReference type="NCBI Taxonomy" id="2053526"/>
    <lineage>
        <taxon>Bacteria</taxon>
        <taxon>Katanobacteria</taxon>
    </lineage>
</organism>
<evidence type="ECO:0000313" key="3">
    <source>
        <dbReference type="Proteomes" id="UP000710385"/>
    </source>
</evidence>
<dbReference type="AlphaFoldDB" id="A0A928Y6H4"/>
<dbReference type="PANTHER" id="PTHR30093">
    <property type="entry name" value="GENERAL SECRETION PATHWAY PROTEIN G"/>
    <property type="match status" value="1"/>
</dbReference>
<proteinExistence type="predicted"/>
<dbReference type="InterPro" id="IPR045584">
    <property type="entry name" value="Pilin-like"/>
</dbReference>
<evidence type="ECO:0000313" key="2">
    <source>
        <dbReference type="EMBL" id="MBE7525577.1"/>
    </source>
</evidence>
<comment type="caution">
    <text evidence="2">The sequence shown here is derived from an EMBL/GenBank/DDBJ whole genome shotgun (WGS) entry which is preliminary data.</text>
</comment>
<keyword evidence="1" id="KW-1133">Transmembrane helix</keyword>
<dbReference type="EMBL" id="JABTTY010000001">
    <property type="protein sequence ID" value="MBE7525577.1"/>
    <property type="molecule type" value="Genomic_DNA"/>
</dbReference>
<dbReference type="PROSITE" id="PS00409">
    <property type="entry name" value="PROKAR_NTER_METHYL"/>
    <property type="match status" value="1"/>
</dbReference>
<gene>
    <name evidence="2" type="ORF">HS096_04305</name>
</gene>
<dbReference type="Gene3D" id="3.30.700.10">
    <property type="entry name" value="Glycoprotein, Type 4 Pilin"/>
    <property type="match status" value="1"/>
</dbReference>
<keyword evidence="1" id="KW-0472">Membrane</keyword>
<dbReference type="InterPro" id="IPR012902">
    <property type="entry name" value="N_methyl_site"/>
</dbReference>
<evidence type="ECO:0000256" key="1">
    <source>
        <dbReference type="SAM" id="Phobius"/>
    </source>
</evidence>
<dbReference type="SUPFAM" id="SSF54523">
    <property type="entry name" value="Pili subunits"/>
    <property type="match status" value="1"/>
</dbReference>
<name>A0A928Y6H4_UNCKA</name>
<protein>
    <submittedName>
        <fullName evidence="2">Prepilin-type N-terminal cleavage/methylation domain-containing protein</fullName>
    </submittedName>
</protein>
<keyword evidence="1" id="KW-0812">Transmembrane</keyword>
<sequence length="151" mass="15418">MNGALKKGFTLIELLVVVAIIGLLATLAVVQLTNARAQSRDAKRIGDMDAVTKAFAIAETDGGSLSCGAGVALNTCTIVGGSGPYIDFSKLTDPASGAPLCGDPATTVCNYRTANNGSSFTISNYKITFWLEKGAGGLSAGAHFVTQDGIQ</sequence>
<dbReference type="NCBIfam" id="TIGR02532">
    <property type="entry name" value="IV_pilin_GFxxxE"/>
    <property type="match status" value="1"/>
</dbReference>